<keyword evidence="2" id="KW-0121">Carboxypeptidase</keyword>
<sequence>MKKIVYFKFFFFISSLLFAQNLSINGYVKDNNSEPLHNAVVQLFLDDTFKGFKKTNSQGFFNFINLEKGVYTLKVNVLNYSQYQENIELNEGKSIEIFLSEELVKLEEVIINNKSFGKVKEDTIQYNLAAIRTGNERTLGDLIEKLPGLQIDENGVVYYQGKKMDNILIDGAEFFGNKHQLATKNITDEMIEGIDLISNYQPNDILKSFSSGGKKVLNIKLKENYQNTISGNASFALGNDFNTNNRINLFNFNKKGNIAFINHYNTIGEVAMTMEDYFELNQTIKRNGNGVSKIDEKDIPSFLREQRNFYDRKNFFSSLNYNQKINDKLLIKNYTLFDFNTSIKRQDTYKNYGIFKLNEIQQIDEKPYFVQNVFNLDWKINKNNYVVLDSKFDYTQNTIDSDINQNLYSENSKEQNFIQKLNWFNVLNDNLLGELTLDFNSQTKNYLITEQEEINTNQSKFNLYKIGYSVKSSKNKFTYNYYTNTSLQNYNLSTLINQKNKEENRLFNAVIGGVFSYLYNKNLLISSSLIVNYYNSNQKSLEQNFSISPVVSLAYTLNKGGKLTLKYSYLDAGIPTLDFLNTYERRVDYLTILDQSSIDELFIKRTNSVSINYLKLNLSKGRTFFVNVSYDQNKNDIAEDIRYQNNLIYKAFFKAEQTDNLLLFINYDYIFNKIPIAFKANGILNYTENVQKINNELNNLYSTNFNLKTNFTSRFKSNLQVYYKNTFQVFVNDNKKIDRQNIFTIKNDFGVTYNYKNAKIKVGVLNDNQIIKNIEVIKNTNWNFYTEIDYKLKNFDLFIQGFNFINLNQNSMLKNISTTDYQGYVNLKTLSGYLMGGIRFNL</sequence>
<dbReference type="Pfam" id="PF13715">
    <property type="entry name" value="CarbopepD_reg_2"/>
    <property type="match status" value="1"/>
</dbReference>
<dbReference type="Gene3D" id="2.60.40.1120">
    <property type="entry name" value="Carboxypeptidase-like, regulatory domain"/>
    <property type="match status" value="1"/>
</dbReference>
<dbReference type="GO" id="GO:0004180">
    <property type="term" value="F:carboxypeptidase activity"/>
    <property type="evidence" value="ECO:0007669"/>
    <property type="project" value="UniProtKB-KW"/>
</dbReference>
<dbReference type="EMBL" id="RHPO01000043">
    <property type="protein sequence ID" value="RRT88108.1"/>
    <property type="molecule type" value="Genomic_DNA"/>
</dbReference>
<protein>
    <submittedName>
        <fullName evidence="2">Carboxypeptidase regulatory-like domain-containing protein</fullName>
    </submittedName>
</protein>
<dbReference type="SUPFAM" id="SSF56935">
    <property type="entry name" value="Porins"/>
    <property type="match status" value="1"/>
</dbReference>
<evidence type="ECO:0000256" key="1">
    <source>
        <dbReference type="SAM" id="SignalP"/>
    </source>
</evidence>
<name>A0A427BFY8_9FLAO</name>
<keyword evidence="2" id="KW-0378">Hydrolase</keyword>
<organism evidence="2 3">
    <name type="scientific">Empedobacter falsenii</name>
    <dbReference type="NCBI Taxonomy" id="343874"/>
    <lineage>
        <taxon>Bacteria</taxon>
        <taxon>Pseudomonadati</taxon>
        <taxon>Bacteroidota</taxon>
        <taxon>Flavobacteriia</taxon>
        <taxon>Flavobacteriales</taxon>
        <taxon>Weeksellaceae</taxon>
        <taxon>Empedobacter</taxon>
    </lineage>
</organism>
<feature type="signal peptide" evidence="1">
    <location>
        <begin position="1"/>
        <end position="19"/>
    </location>
</feature>
<evidence type="ECO:0000313" key="2">
    <source>
        <dbReference type="EMBL" id="RRT88108.1"/>
    </source>
</evidence>
<dbReference type="Proteomes" id="UP000267844">
    <property type="component" value="Unassembled WGS sequence"/>
</dbReference>
<feature type="chain" id="PRO_5019553640" evidence="1">
    <location>
        <begin position="20"/>
        <end position="842"/>
    </location>
</feature>
<gene>
    <name evidence="2" type="ORF">EGI89_13740</name>
</gene>
<evidence type="ECO:0000313" key="3">
    <source>
        <dbReference type="Proteomes" id="UP000267844"/>
    </source>
</evidence>
<accession>A0A427BFY8</accession>
<proteinExistence type="predicted"/>
<keyword evidence="1" id="KW-0732">Signal</keyword>
<comment type="caution">
    <text evidence="2">The sequence shown here is derived from an EMBL/GenBank/DDBJ whole genome shotgun (WGS) entry which is preliminary data.</text>
</comment>
<dbReference type="SUPFAM" id="SSF49478">
    <property type="entry name" value="Cna protein B-type domain"/>
    <property type="match status" value="1"/>
</dbReference>
<dbReference type="RefSeq" id="WP_125350595.1">
    <property type="nucleotide sequence ID" value="NZ_RHPN01000042.1"/>
</dbReference>
<dbReference type="AlphaFoldDB" id="A0A427BFY8"/>
<keyword evidence="2" id="KW-0645">Protease</keyword>
<reference evidence="2 3" key="1">
    <citation type="submission" date="2018-10" db="EMBL/GenBank/DDBJ databases">
        <title>Transmission dynamics of multidrug resistant bacteria on intensive care unit surfaces.</title>
        <authorList>
            <person name="D'Souza A.W."/>
            <person name="Potter R.F."/>
            <person name="Wallace M."/>
            <person name="Shupe A."/>
            <person name="Patel S."/>
            <person name="Sun S."/>
            <person name="Gul D."/>
            <person name="Kwon J.H."/>
            <person name="Andleeb S."/>
            <person name="Burnham C.-A.D."/>
            <person name="Dantas G."/>
        </authorList>
    </citation>
    <scope>NUCLEOTIDE SEQUENCE [LARGE SCALE GENOMIC DNA]</scope>
    <source>
        <strain evidence="2 3">WF_348</strain>
    </source>
</reference>